<proteinExistence type="predicted"/>
<comment type="caution">
    <text evidence="3">The sequence shown here is derived from an EMBL/GenBank/DDBJ whole genome shotgun (WGS) entry which is preliminary data.</text>
</comment>
<feature type="coiled-coil region" evidence="1">
    <location>
        <begin position="322"/>
        <end position="349"/>
    </location>
</feature>
<accession>A0A1F5TMB5</accession>
<sequence>MKEYLSGEEPKPAPENADKNLEEMSPEEWEGILQKLDEQERQEVANRKQKKNSIENKEEDPFSFSGIQDVLKNFGVAGEAAEKKSELKKVPRQKKIFPSKEEGLEVLREKVLKMPAEKLMLLSQQLHGMLYNEARWPEMEPQRLRALRSAVIWLDNIIGEQQSIQLSSNLEVSKSADGRETTRESETEFSEKNLIKNMLDNSKVVAELFNQEVIAKWRSTDAKELTEKNIDLVLYNKEVKGEEKKPLLMAGVKTIDLQQDEEESRDLLIDETQTDIRTTLSLNTVPKVTLRIPEEQLKKLIAGKELEQVEEIIEFMKEDLRIQLATNLLATIEKNLKEDENKREILRDYRENKKLEFAKGLQNLESFKDAYHEVKQYVTNNKIESNLINNIFSSLDSLNLKKEKDPQIKTIGGRYFQAYNNVLA</sequence>
<evidence type="ECO:0000313" key="3">
    <source>
        <dbReference type="EMBL" id="OGF40060.1"/>
    </source>
</evidence>
<evidence type="ECO:0000313" key="4">
    <source>
        <dbReference type="Proteomes" id="UP000177939"/>
    </source>
</evidence>
<feature type="compositionally biased region" description="Basic and acidic residues" evidence="2">
    <location>
        <begin position="35"/>
        <end position="60"/>
    </location>
</feature>
<gene>
    <name evidence="3" type="ORF">A2477_04790</name>
</gene>
<dbReference type="AlphaFoldDB" id="A0A1F5TMB5"/>
<reference evidence="3 4" key="1">
    <citation type="journal article" date="2016" name="Nat. Commun.">
        <title>Thousands of microbial genomes shed light on interconnected biogeochemical processes in an aquifer system.</title>
        <authorList>
            <person name="Anantharaman K."/>
            <person name="Brown C.T."/>
            <person name="Hug L.A."/>
            <person name="Sharon I."/>
            <person name="Castelle C.J."/>
            <person name="Probst A.J."/>
            <person name="Thomas B.C."/>
            <person name="Singh A."/>
            <person name="Wilkins M.J."/>
            <person name="Karaoz U."/>
            <person name="Brodie E.L."/>
            <person name="Williams K.H."/>
            <person name="Hubbard S.S."/>
            <person name="Banfield J.F."/>
        </authorList>
    </citation>
    <scope>NUCLEOTIDE SEQUENCE [LARGE SCALE GENOMIC DNA]</scope>
</reference>
<dbReference type="EMBL" id="MFGL01000032">
    <property type="protein sequence ID" value="OGF40060.1"/>
    <property type="molecule type" value="Genomic_DNA"/>
</dbReference>
<evidence type="ECO:0000256" key="1">
    <source>
        <dbReference type="SAM" id="Coils"/>
    </source>
</evidence>
<keyword evidence="1" id="KW-0175">Coiled coil</keyword>
<dbReference type="Proteomes" id="UP000177939">
    <property type="component" value="Unassembled WGS sequence"/>
</dbReference>
<feature type="compositionally biased region" description="Basic and acidic residues" evidence="2">
    <location>
        <begin position="1"/>
        <end position="22"/>
    </location>
</feature>
<evidence type="ECO:0000256" key="2">
    <source>
        <dbReference type="SAM" id="MobiDB-lite"/>
    </source>
</evidence>
<organism evidence="3 4">
    <name type="scientific">Candidatus Falkowbacteria bacterium RIFOXYC2_FULL_47_12</name>
    <dbReference type="NCBI Taxonomy" id="1798004"/>
    <lineage>
        <taxon>Bacteria</taxon>
        <taxon>Candidatus Falkowiibacteriota</taxon>
    </lineage>
</organism>
<name>A0A1F5TMB5_9BACT</name>
<protein>
    <submittedName>
        <fullName evidence="3">Uncharacterized protein</fullName>
    </submittedName>
</protein>
<feature type="region of interest" description="Disordered" evidence="2">
    <location>
        <begin position="1"/>
        <end position="60"/>
    </location>
</feature>